<evidence type="ECO:0000313" key="2">
    <source>
        <dbReference type="Proteomes" id="UP000637628"/>
    </source>
</evidence>
<sequence length="94" mass="10840">MAPFVVQLVGEYVADLLLDIRRSLVEVDITGTRMYDVYGRFGADNSEFIDLTRQRVASYWDCYYRDVWADRSYYPGSTVIESRRAAARHFEAGG</sequence>
<protein>
    <submittedName>
        <fullName evidence="1">Uncharacterized protein</fullName>
    </submittedName>
</protein>
<comment type="caution">
    <text evidence="1">The sequence shown here is derived from an EMBL/GenBank/DDBJ whole genome shotgun (WGS) entry which is preliminary data.</text>
</comment>
<dbReference type="Proteomes" id="UP000637628">
    <property type="component" value="Unassembled WGS sequence"/>
</dbReference>
<name>A0ABQ3Z9Y1_9ACTN</name>
<gene>
    <name evidence="1" type="ORF">Adu01nite_79900</name>
</gene>
<dbReference type="EMBL" id="BOML01000066">
    <property type="protein sequence ID" value="GIE06640.1"/>
    <property type="molecule type" value="Genomic_DNA"/>
</dbReference>
<proteinExistence type="predicted"/>
<organism evidence="1 2">
    <name type="scientific">Paractinoplanes durhamensis</name>
    <dbReference type="NCBI Taxonomy" id="113563"/>
    <lineage>
        <taxon>Bacteria</taxon>
        <taxon>Bacillati</taxon>
        <taxon>Actinomycetota</taxon>
        <taxon>Actinomycetes</taxon>
        <taxon>Micromonosporales</taxon>
        <taxon>Micromonosporaceae</taxon>
        <taxon>Paractinoplanes</taxon>
    </lineage>
</organism>
<keyword evidence="2" id="KW-1185">Reference proteome</keyword>
<accession>A0ABQ3Z9Y1</accession>
<evidence type="ECO:0000313" key="1">
    <source>
        <dbReference type="EMBL" id="GIE06640.1"/>
    </source>
</evidence>
<reference evidence="1 2" key="1">
    <citation type="submission" date="2021-01" db="EMBL/GenBank/DDBJ databases">
        <title>Whole genome shotgun sequence of Actinoplanes durhamensis NBRC 14914.</title>
        <authorList>
            <person name="Komaki H."/>
            <person name="Tamura T."/>
        </authorList>
    </citation>
    <scope>NUCLEOTIDE SEQUENCE [LARGE SCALE GENOMIC DNA]</scope>
    <source>
        <strain evidence="1 2">NBRC 14914</strain>
    </source>
</reference>
<dbReference type="RefSeq" id="WP_203734503.1">
    <property type="nucleotide sequence ID" value="NZ_BAAATX010000019.1"/>
</dbReference>